<gene>
    <name evidence="7" type="ORF">LDI01_19200</name>
</gene>
<proteinExistence type="inferred from homology"/>
<dbReference type="Pfam" id="PF00496">
    <property type="entry name" value="SBP_bac_5"/>
    <property type="match status" value="1"/>
</dbReference>
<dbReference type="Gene3D" id="3.90.76.10">
    <property type="entry name" value="Dipeptide-binding Protein, Domain 1"/>
    <property type="match status" value="1"/>
</dbReference>
<evidence type="ECO:0000256" key="5">
    <source>
        <dbReference type="SAM" id="SignalP"/>
    </source>
</evidence>
<evidence type="ECO:0000259" key="6">
    <source>
        <dbReference type="Pfam" id="PF00496"/>
    </source>
</evidence>
<dbReference type="CDD" id="cd08504">
    <property type="entry name" value="PBP2_OppA"/>
    <property type="match status" value="1"/>
</dbReference>
<sequence>MKHKLLTIGAIFLTTISLAACGSKKSASTHKALSVTLPDEPLTADPNKATDTNSAGLIFQTMEGLYTYNKQNKIIPGVATKVVKPTNNGKTYTFNLKRNAKWANGQPVTAQDFVNSFRRTVDPKTKAQYANLYSAFKNYSAIQAGKLAPNKLGAKAIGRHKLQIQLTKRIPWFNDLAASKYLPLNTAAVKKYGQKYGTNASKTMADGPYKLVGWTGSNSSWKYVKNPHYWNAQNVKINQVNVSVTKDENTAINLFKSGKIQETTVTGQYVRANASNPDLKKHATGRLNYLYFNPQIKKTNSENLRKALGYIINQKTITQDVLQDGSKPALNMVIRGDQKNPKTGKDMAEDVGNLLPTSVSKAKNYWNKYLKESGKKSVTMNLLTDDTDEDKHIGACIQSIAQKNFKGLTINLTSLPHAQHVARDFDGKFELNLTGWSTNWRDSYDFLSLMAKDNSVNFAHWNDPTFNKLLNTANAKTGQARYDGLVQADKYLMKVMGCIPLYQPSEAKLISSKVGGLTYSLLNEAQYQYAYWK</sequence>
<keyword evidence="8" id="KW-1185">Reference proteome</keyword>
<feature type="signal peptide" evidence="5">
    <location>
        <begin position="1"/>
        <end position="19"/>
    </location>
</feature>
<reference evidence="7 8" key="1">
    <citation type="submission" date="2019-07" db="EMBL/GenBank/DDBJ databases">
        <title>Whole genome shotgun sequence of Lactobacillus diolivorans NBRC 107869.</title>
        <authorList>
            <person name="Hosoyama A."/>
            <person name="Uohara A."/>
            <person name="Ohji S."/>
            <person name="Ichikawa N."/>
        </authorList>
    </citation>
    <scope>NUCLEOTIDE SEQUENCE [LARGE SCALE GENOMIC DNA]</scope>
    <source>
        <strain evidence="7 8">NBRC 107869</strain>
    </source>
</reference>
<evidence type="ECO:0000256" key="2">
    <source>
        <dbReference type="ARBA" id="ARBA00005695"/>
    </source>
</evidence>
<comment type="similarity">
    <text evidence="2">Belongs to the bacterial solute-binding protein 5 family.</text>
</comment>
<comment type="caution">
    <text evidence="7">The sequence shown here is derived from an EMBL/GenBank/DDBJ whole genome shotgun (WGS) entry which is preliminary data.</text>
</comment>
<comment type="subcellular location">
    <subcellularLocation>
        <location evidence="1">Cell envelope</location>
    </subcellularLocation>
</comment>
<keyword evidence="4 5" id="KW-0732">Signal</keyword>
<dbReference type="PROSITE" id="PS51257">
    <property type="entry name" value="PROKAR_LIPOPROTEIN"/>
    <property type="match status" value="1"/>
</dbReference>
<dbReference type="SUPFAM" id="SSF53850">
    <property type="entry name" value="Periplasmic binding protein-like II"/>
    <property type="match status" value="1"/>
</dbReference>
<dbReference type="EMBL" id="BKAB01000031">
    <property type="protein sequence ID" value="GEP24327.1"/>
    <property type="molecule type" value="Genomic_DNA"/>
</dbReference>
<dbReference type="InterPro" id="IPR030678">
    <property type="entry name" value="Peptide/Ni-bd"/>
</dbReference>
<dbReference type="RefSeq" id="WP_057863687.1">
    <property type="nucleotide sequence ID" value="NZ_BKAB01000031.1"/>
</dbReference>
<organism evidence="7 8">
    <name type="scientific">Lentilactobacillus diolivorans</name>
    <dbReference type="NCBI Taxonomy" id="179838"/>
    <lineage>
        <taxon>Bacteria</taxon>
        <taxon>Bacillati</taxon>
        <taxon>Bacillota</taxon>
        <taxon>Bacilli</taxon>
        <taxon>Lactobacillales</taxon>
        <taxon>Lactobacillaceae</taxon>
        <taxon>Lentilactobacillus</taxon>
    </lineage>
</organism>
<dbReference type="InterPro" id="IPR039424">
    <property type="entry name" value="SBP_5"/>
</dbReference>
<evidence type="ECO:0000256" key="1">
    <source>
        <dbReference type="ARBA" id="ARBA00004196"/>
    </source>
</evidence>
<evidence type="ECO:0000313" key="7">
    <source>
        <dbReference type="EMBL" id="GEP24327.1"/>
    </source>
</evidence>
<feature type="domain" description="Solute-binding protein family 5" evidence="6">
    <location>
        <begin position="73"/>
        <end position="454"/>
    </location>
</feature>
<dbReference type="PANTHER" id="PTHR30290:SF10">
    <property type="entry name" value="PERIPLASMIC OLIGOPEPTIDE-BINDING PROTEIN-RELATED"/>
    <property type="match status" value="1"/>
</dbReference>
<accession>A0ABQ0XE18</accession>
<evidence type="ECO:0000256" key="3">
    <source>
        <dbReference type="ARBA" id="ARBA00022448"/>
    </source>
</evidence>
<dbReference type="PIRSF" id="PIRSF002741">
    <property type="entry name" value="MppA"/>
    <property type="match status" value="1"/>
</dbReference>
<evidence type="ECO:0000256" key="4">
    <source>
        <dbReference type="ARBA" id="ARBA00022729"/>
    </source>
</evidence>
<keyword evidence="3" id="KW-0813">Transport</keyword>
<dbReference type="PANTHER" id="PTHR30290">
    <property type="entry name" value="PERIPLASMIC BINDING COMPONENT OF ABC TRANSPORTER"/>
    <property type="match status" value="1"/>
</dbReference>
<dbReference type="Gene3D" id="3.10.105.10">
    <property type="entry name" value="Dipeptide-binding Protein, Domain 3"/>
    <property type="match status" value="1"/>
</dbReference>
<name>A0ABQ0XE18_9LACO</name>
<feature type="chain" id="PRO_5045517157" evidence="5">
    <location>
        <begin position="20"/>
        <end position="533"/>
    </location>
</feature>
<protein>
    <submittedName>
        <fullName evidence="7">ABC transporter substrate-binding protein</fullName>
    </submittedName>
</protein>
<dbReference type="Proteomes" id="UP000321409">
    <property type="component" value="Unassembled WGS sequence"/>
</dbReference>
<evidence type="ECO:0000313" key="8">
    <source>
        <dbReference type="Proteomes" id="UP000321409"/>
    </source>
</evidence>
<dbReference type="Gene3D" id="3.40.190.10">
    <property type="entry name" value="Periplasmic binding protein-like II"/>
    <property type="match status" value="1"/>
</dbReference>
<dbReference type="InterPro" id="IPR000914">
    <property type="entry name" value="SBP_5_dom"/>
</dbReference>